<evidence type="ECO:0000256" key="4">
    <source>
        <dbReference type="SAM" id="Coils"/>
    </source>
</evidence>
<dbReference type="PANTHER" id="PTHR45138">
    <property type="entry name" value="REGULATORY COMPONENTS OF SENSORY TRANSDUCTION SYSTEM"/>
    <property type="match status" value="1"/>
</dbReference>
<dbReference type="NCBIfam" id="TIGR00254">
    <property type="entry name" value="GGDEF"/>
    <property type="match status" value="1"/>
</dbReference>
<dbReference type="SUPFAM" id="SSF55073">
    <property type="entry name" value="Nucleotide cyclase"/>
    <property type="match status" value="1"/>
</dbReference>
<dbReference type="SMART" id="SM00267">
    <property type="entry name" value="GGDEF"/>
    <property type="match status" value="1"/>
</dbReference>
<dbReference type="EC" id="2.7.7.65" evidence="2"/>
<protein>
    <recommendedName>
        <fullName evidence="2">diguanylate cyclase</fullName>
        <ecNumber evidence="2">2.7.7.65</ecNumber>
    </recommendedName>
</protein>
<keyword evidence="7" id="KW-1185">Reference proteome</keyword>
<gene>
    <name evidence="6" type="ORF">ABU178_14805</name>
</gene>
<comment type="pathway">
    <text evidence="1">Purine metabolism; 3',5'-cyclic di-GMP biosynthesis.</text>
</comment>
<dbReference type="InterPro" id="IPR000160">
    <property type="entry name" value="GGDEF_dom"/>
</dbReference>
<dbReference type="PROSITE" id="PS50887">
    <property type="entry name" value="GGDEF"/>
    <property type="match status" value="1"/>
</dbReference>
<accession>A0ABW7Q056</accession>
<keyword evidence="4" id="KW-0175">Coiled coil</keyword>
<dbReference type="EMBL" id="JBGFSN010000005">
    <property type="protein sequence ID" value="MFH8135434.1"/>
    <property type="molecule type" value="Genomic_DNA"/>
</dbReference>
<evidence type="ECO:0000313" key="6">
    <source>
        <dbReference type="EMBL" id="MFH8135434.1"/>
    </source>
</evidence>
<reference evidence="6 7" key="1">
    <citation type="submission" date="2024-08" db="EMBL/GenBank/DDBJ databases">
        <title>Pantoea ronii - a newly identified human opportunistic pathogen.</title>
        <authorList>
            <person name="Keidar-Friedman D."/>
            <person name="Sorek N."/>
            <person name="Leshin-Carmel D."/>
            <person name="Tsur A."/>
            <person name="Amsalem M."/>
            <person name="Tolkach D."/>
            <person name="Brosh-Nissimov T."/>
        </authorList>
    </citation>
    <scope>NUCLEOTIDE SEQUENCE [LARGE SCALE GENOMIC DNA]</scope>
    <source>
        <strain evidence="6 7">AA23256</strain>
    </source>
</reference>
<evidence type="ECO:0000256" key="2">
    <source>
        <dbReference type="ARBA" id="ARBA00012528"/>
    </source>
</evidence>
<dbReference type="CDD" id="cd01949">
    <property type="entry name" value="GGDEF"/>
    <property type="match status" value="1"/>
</dbReference>
<dbReference type="RefSeq" id="WP_397216242.1">
    <property type="nucleotide sequence ID" value="NZ_JBGFSN010000005.1"/>
</dbReference>
<dbReference type="Proteomes" id="UP001611251">
    <property type="component" value="Unassembled WGS sequence"/>
</dbReference>
<dbReference type="Gene3D" id="3.30.70.270">
    <property type="match status" value="1"/>
</dbReference>
<dbReference type="InterPro" id="IPR043128">
    <property type="entry name" value="Rev_trsase/Diguanyl_cyclase"/>
</dbReference>
<comment type="caution">
    <text evidence="6">The sequence shown here is derived from an EMBL/GenBank/DDBJ whole genome shotgun (WGS) entry which is preliminary data.</text>
</comment>
<sequence>MIDLDDLFREETRVANEANEVAAQTALSAEAYRETLQRLNRHYQRLMRETWRLISRSDRAERELNRVNEQLNRLASELEYKATHDPLTAIWNRSAIIHRITQTLQNGPAALIILDIDHFKKINDDHGHPVGDKVICELVSRIQKNLPDFASLGRVGGEEFTILLPDLFMADAVKVAGTIHASLNAAPLASLPGRLVTASLGVSWGKQGSDFETLYSTADAALYDAKHHGRNRVFFR</sequence>
<evidence type="ECO:0000256" key="3">
    <source>
        <dbReference type="ARBA" id="ARBA00034247"/>
    </source>
</evidence>
<organism evidence="6 7">
    <name type="scientific">Pantoea osteomyelitidis</name>
    <dbReference type="NCBI Taxonomy" id="3230026"/>
    <lineage>
        <taxon>Bacteria</taxon>
        <taxon>Pseudomonadati</taxon>
        <taxon>Pseudomonadota</taxon>
        <taxon>Gammaproteobacteria</taxon>
        <taxon>Enterobacterales</taxon>
        <taxon>Erwiniaceae</taxon>
        <taxon>Pantoea</taxon>
    </lineage>
</organism>
<evidence type="ECO:0000256" key="1">
    <source>
        <dbReference type="ARBA" id="ARBA00004665"/>
    </source>
</evidence>
<dbReference type="InterPro" id="IPR029787">
    <property type="entry name" value="Nucleotide_cyclase"/>
</dbReference>
<evidence type="ECO:0000313" key="7">
    <source>
        <dbReference type="Proteomes" id="UP001611251"/>
    </source>
</evidence>
<feature type="coiled-coil region" evidence="4">
    <location>
        <begin position="29"/>
        <end position="81"/>
    </location>
</feature>
<dbReference type="InterPro" id="IPR050469">
    <property type="entry name" value="Diguanylate_Cyclase"/>
</dbReference>
<comment type="catalytic activity">
    <reaction evidence="3">
        <text>2 GTP = 3',3'-c-di-GMP + 2 diphosphate</text>
        <dbReference type="Rhea" id="RHEA:24898"/>
        <dbReference type="ChEBI" id="CHEBI:33019"/>
        <dbReference type="ChEBI" id="CHEBI:37565"/>
        <dbReference type="ChEBI" id="CHEBI:58805"/>
        <dbReference type="EC" id="2.7.7.65"/>
    </reaction>
</comment>
<dbReference type="PANTHER" id="PTHR45138:SF9">
    <property type="entry name" value="DIGUANYLATE CYCLASE DGCM-RELATED"/>
    <property type="match status" value="1"/>
</dbReference>
<feature type="domain" description="GGDEF" evidence="5">
    <location>
        <begin position="107"/>
        <end position="236"/>
    </location>
</feature>
<name>A0ABW7Q056_9GAMM</name>
<proteinExistence type="predicted"/>
<dbReference type="Pfam" id="PF00990">
    <property type="entry name" value="GGDEF"/>
    <property type="match status" value="1"/>
</dbReference>
<evidence type="ECO:0000259" key="5">
    <source>
        <dbReference type="PROSITE" id="PS50887"/>
    </source>
</evidence>